<dbReference type="RefSeq" id="WP_087641776.1">
    <property type="nucleotide sequence ID" value="NZ_CP147246.1"/>
</dbReference>
<dbReference type="NCBIfam" id="TIGR02227">
    <property type="entry name" value="sigpep_I_bact"/>
    <property type="match status" value="1"/>
</dbReference>
<gene>
    <name evidence="6" type="ORF">A5889_002695</name>
</gene>
<dbReference type="GO" id="GO:0005886">
    <property type="term" value="C:plasma membrane"/>
    <property type="evidence" value="ECO:0007669"/>
    <property type="project" value="UniProtKB-SubCell"/>
</dbReference>
<feature type="compositionally biased region" description="Basic residues" evidence="4">
    <location>
        <begin position="25"/>
        <end position="40"/>
    </location>
</feature>
<dbReference type="SUPFAM" id="SSF51306">
    <property type="entry name" value="LexA/Signal peptidase"/>
    <property type="match status" value="1"/>
</dbReference>
<accession>A0A200J1A2</accession>
<evidence type="ECO:0000313" key="6">
    <source>
        <dbReference type="EMBL" id="OUZ30407.1"/>
    </source>
</evidence>
<evidence type="ECO:0000259" key="5">
    <source>
        <dbReference type="Pfam" id="PF10502"/>
    </source>
</evidence>
<feature type="region of interest" description="Disordered" evidence="4">
    <location>
        <begin position="1"/>
        <end position="59"/>
    </location>
</feature>
<comment type="subcellular location">
    <subcellularLocation>
        <location evidence="1">Cell membrane</location>
        <topology evidence="1">Single-pass type II membrane protein</topology>
    </subcellularLocation>
    <subcellularLocation>
        <location evidence="3">Membrane</location>
        <topology evidence="3">Single-pass type II membrane protein</topology>
    </subcellularLocation>
</comment>
<dbReference type="InterPro" id="IPR000223">
    <property type="entry name" value="Pept_S26A_signal_pept_1"/>
</dbReference>
<dbReference type="InterPro" id="IPR019533">
    <property type="entry name" value="Peptidase_S26"/>
</dbReference>
<reference evidence="6" key="1">
    <citation type="submission" date="2017-05" db="EMBL/GenBank/DDBJ databases">
        <title>The Genome Sequence of Enterococcus sp. 9D6_DIV0238.</title>
        <authorList>
            <consortium name="The Broad Institute Genomics Platform"/>
            <consortium name="The Broad Institute Genomic Center for Infectious Diseases"/>
            <person name="Earl A."/>
            <person name="Manson A."/>
            <person name="Schwartman J."/>
            <person name="Gilmore M."/>
            <person name="Abouelleil A."/>
            <person name="Cao P."/>
            <person name="Chapman S."/>
            <person name="Cusick C."/>
            <person name="Shea T."/>
            <person name="Young S."/>
            <person name="Neafsey D."/>
            <person name="Nusbaum C."/>
            <person name="Birren B."/>
        </authorList>
    </citation>
    <scope>NUCLEOTIDE SEQUENCE [LARGE SCALE GENOMIC DNA]</scope>
    <source>
        <strain evidence="6">9D6_DIV0238</strain>
    </source>
</reference>
<name>A0A200J1A2_9ENTE</name>
<proteinExistence type="inferred from homology"/>
<dbReference type="AlphaFoldDB" id="A0A200J1A2"/>
<dbReference type="EMBL" id="NIBQ01000003">
    <property type="protein sequence ID" value="OUZ30407.1"/>
    <property type="molecule type" value="Genomic_DNA"/>
</dbReference>
<keyword evidence="3" id="KW-0378">Hydrolase</keyword>
<comment type="caution">
    <text evidence="6">The sequence shown here is derived from an EMBL/GenBank/DDBJ whole genome shotgun (WGS) entry which is preliminary data.</text>
</comment>
<feature type="compositionally biased region" description="Basic residues" evidence="4">
    <location>
        <begin position="1"/>
        <end position="10"/>
    </location>
</feature>
<keyword evidence="3" id="KW-0645">Protease</keyword>
<dbReference type="PANTHER" id="PTHR43390">
    <property type="entry name" value="SIGNAL PEPTIDASE I"/>
    <property type="match status" value="1"/>
</dbReference>
<dbReference type="GO" id="GO:0009003">
    <property type="term" value="F:signal peptidase activity"/>
    <property type="evidence" value="ECO:0007669"/>
    <property type="project" value="UniProtKB-EC"/>
</dbReference>
<sequence>MKKKRKKRNKTSIITSLSNLFPWGKSKKRKKHRSKSKKTTKTQSTKPTKKRLLEEKKKKRQRKKRLQLLQDLLLAIAGASVLIPLGVSFFIQFSTITGYGMSPTLRNDDVVIVNKTKELKRFDLVLFKKGNTTQIRRVIGLPGEIIEYREDHLYVDGQKIDEKFIVDEVNESQRNGMNFTEDFTIADMISQQMIPKGKYLLLGDNRSYATDSRHYGLVDVQMIVGVVKMKVLPLEDFQVY</sequence>
<comment type="catalytic activity">
    <reaction evidence="3">
        <text>Cleavage of hydrophobic, N-terminal signal or leader sequences from secreted and periplasmic proteins.</text>
        <dbReference type="EC" id="3.4.21.89"/>
    </reaction>
</comment>
<dbReference type="OrthoDB" id="2188996at2"/>
<dbReference type="PRINTS" id="PR00727">
    <property type="entry name" value="LEADERPTASE"/>
</dbReference>
<evidence type="ECO:0000256" key="1">
    <source>
        <dbReference type="ARBA" id="ARBA00004401"/>
    </source>
</evidence>
<dbReference type="PANTHER" id="PTHR43390:SF1">
    <property type="entry name" value="CHLOROPLAST PROCESSING PEPTIDASE"/>
    <property type="match status" value="1"/>
</dbReference>
<evidence type="ECO:0000256" key="2">
    <source>
        <dbReference type="ARBA" id="ARBA00009370"/>
    </source>
</evidence>
<feature type="domain" description="Peptidase S26" evidence="5">
    <location>
        <begin position="71"/>
        <end position="231"/>
    </location>
</feature>
<dbReference type="Pfam" id="PF10502">
    <property type="entry name" value="Peptidase_S26"/>
    <property type="match status" value="1"/>
</dbReference>
<evidence type="ECO:0000256" key="4">
    <source>
        <dbReference type="SAM" id="MobiDB-lite"/>
    </source>
</evidence>
<comment type="similarity">
    <text evidence="2 3">Belongs to the peptidase S26 family.</text>
</comment>
<dbReference type="GO" id="GO:0006465">
    <property type="term" value="P:signal peptide processing"/>
    <property type="evidence" value="ECO:0007669"/>
    <property type="project" value="InterPro"/>
</dbReference>
<dbReference type="CDD" id="cd06530">
    <property type="entry name" value="S26_SPase_I"/>
    <property type="match status" value="1"/>
</dbReference>
<organism evidence="6">
    <name type="scientific">Candidatus Enterococcus dunnyi</name>
    <dbReference type="NCBI Taxonomy" id="1834192"/>
    <lineage>
        <taxon>Bacteria</taxon>
        <taxon>Bacillati</taxon>
        <taxon>Bacillota</taxon>
        <taxon>Bacilli</taxon>
        <taxon>Lactobacillales</taxon>
        <taxon>Enterococcaceae</taxon>
        <taxon>Enterococcus</taxon>
    </lineage>
</organism>
<protein>
    <recommendedName>
        <fullName evidence="3">Signal peptidase I</fullName>
        <ecNumber evidence="3">3.4.21.89</ecNumber>
    </recommendedName>
</protein>
<dbReference type="EC" id="3.4.21.89" evidence="3"/>
<evidence type="ECO:0000256" key="3">
    <source>
        <dbReference type="RuleBase" id="RU362042"/>
    </source>
</evidence>
<dbReference type="GO" id="GO:0004252">
    <property type="term" value="F:serine-type endopeptidase activity"/>
    <property type="evidence" value="ECO:0007669"/>
    <property type="project" value="InterPro"/>
</dbReference>
<dbReference type="InterPro" id="IPR036286">
    <property type="entry name" value="LexA/Signal_pep-like_sf"/>
</dbReference>
<dbReference type="Gene3D" id="2.10.109.10">
    <property type="entry name" value="Umud Fragment, subunit A"/>
    <property type="match status" value="1"/>
</dbReference>